<evidence type="ECO:0000256" key="5">
    <source>
        <dbReference type="ARBA" id="ARBA00018266"/>
    </source>
</evidence>
<dbReference type="RefSeq" id="WP_101473611.1">
    <property type="nucleotide sequence ID" value="NZ_CP060637.1"/>
</dbReference>
<evidence type="ECO:0000256" key="1">
    <source>
        <dbReference type="ARBA" id="ARBA00001947"/>
    </source>
</evidence>
<evidence type="ECO:0000256" key="6">
    <source>
        <dbReference type="ARBA" id="ARBA00022723"/>
    </source>
</evidence>
<evidence type="ECO:0000256" key="10">
    <source>
        <dbReference type="ARBA" id="ARBA00049252"/>
    </source>
</evidence>
<name>A0A7G9GWU7_9FUSO</name>
<evidence type="ECO:0000256" key="14">
    <source>
        <dbReference type="PIRSR" id="PIRSR606262-3"/>
    </source>
</evidence>
<evidence type="ECO:0000256" key="12">
    <source>
        <dbReference type="PIRSR" id="PIRSR606262-1"/>
    </source>
</evidence>
<dbReference type="AlphaFoldDB" id="A0A7G9GWU7"/>
<evidence type="ECO:0000256" key="8">
    <source>
        <dbReference type="ARBA" id="ARBA00022833"/>
    </source>
</evidence>
<evidence type="ECO:0000256" key="7">
    <source>
        <dbReference type="ARBA" id="ARBA00022801"/>
    </source>
</evidence>
<organism evidence="17 18">
    <name type="scientific">Fusobacterium hominis</name>
    <dbReference type="NCBI Taxonomy" id="2764326"/>
    <lineage>
        <taxon>Bacteria</taxon>
        <taxon>Fusobacteriati</taxon>
        <taxon>Fusobacteriota</taxon>
        <taxon>Fusobacteriia</taxon>
        <taxon>Fusobacteriales</taxon>
        <taxon>Fusobacteriaceae</taxon>
        <taxon>Fusobacterium</taxon>
    </lineage>
</organism>
<dbReference type="GO" id="GO:0072527">
    <property type="term" value="P:pyrimidine-containing compound metabolic process"/>
    <property type="evidence" value="ECO:0007669"/>
    <property type="project" value="UniProtKB-ARBA"/>
</dbReference>
<dbReference type="InterPro" id="IPR050202">
    <property type="entry name" value="Cyt/Deoxycyt_deaminase"/>
</dbReference>
<dbReference type="PROSITE" id="PS51747">
    <property type="entry name" value="CYT_DCMP_DEAMINASES_2"/>
    <property type="match status" value="1"/>
</dbReference>
<dbReference type="Pfam" id="PF00383">
    <property type="entry name" value="dCMP_cyt_deam_1"/>
    <property type="match status" value="1"/>
</dbReference>
<dbReference type="EC" id="3.5.4.5" evidence="4 15"/>
<gene>
    <name evidence="17" type="primary">cdd</name>
    <name evidence="17" type="ORF">H9Q81_00095</name>
</gene>
<comment type="similarity">
    <text evidence="3 15">Belongs to the cytidine and deoxycytidylate deaminase family.</text>
</comment>
<evidence type="ECO:0000313" key="17">
    <source>
        <dbReference type="EMBL" id="QNM15279.1"/>
    </source>
</evidence>
<dbReference type="GO" id="GO:0008270">
    <property type="term" value="F:zinc ion binding"/>
    <property type="evidence" value="ECO:0007669"/>
    <property type="project" value="UniProtKB-UniRule"/>
</dbReference>
<dbReference type="FunFam" id="3.40.140.10:FF:000008">
    <property type="entry name" value="Cytidine deaminase"/>
    <property type="match status" value="1"/>
</dbReference>
<dbReference type="PANTHER" id="PTHR11644">
    <property type="entry name" value="CYTIDINE DEAMINASE"/>
    <property type="match status" value="1"/>
</dbReference>
<evidence type="ECO:0000313" key="18">
    <source>
        <dbReference type="Proteomes" id="UP000515913"/>
    </source>
</evidence>
<feature type="binding site" evidence="14">
    <location>
        <position position="95"/>
    </location>
    <ligand>
        <name>Zn(2+)</name>
        <dbReference type="ChEBI" id="CHEBI:29105"/>
        <note>catalytic</note>
    </ligand>
</feature>
<comment type="function">
    <text evidence="2 15">This enzyme scavenges exogenous and endogenous cytidine and 2'-deoxycytidine for UMP synthesis.</text>
</comment>
<comment type="catalytic activity">
    <reaction evidence="10 15">
        <text>2'-deoxycytidine + H2O + H(+) = 2'-deoxyuridine + NH4(+)</text>
        <dbReference type="Rhea" id="RHEA:13433"/>
        <dbReference type="ChEBI" id="CHEBI:15377"/>
        <dbReference type="ChEBI" id="CHEBI:15378"/>
        <dbReference type="ChEBI" id="CHEBI:15698"/>
        <dbReference type="ChEBI" id="CHEBI:16450"/>
        <dbReference type="ChEBI" id="CHEBI:28938"/>
        <dbReference type="EC" id="3.5.4.5"/>
    </reaction>
</comment>
<comment type="catalytic activity">
    <reaction evidence="11 15">
        <text>cytidine + H2O + H(+) = uridine + NH4(+)</text>
        <dbReference type="Rhea" id="RHEA:16069"/>
        <dbReference type="ChEBI" id="CHEBI:15377"/>
        <dbReference type="ChEBI" id="CHEBI:15378"/>
        <dbReference type="ChEBI" id="CHEBI:16704"/>
        <dbReference type="ChEBI" id="CHEBI:17562"/>
        <dbReference type="ChEBI" id="CHEBI:28938"/>
        <dbReference type="EC" id="3.5.4.5"/>
    </reaction>
</comment>
<dbReference type="EMBL" id="CP060637">
    <property type="protein sequence ID" value="QNM15279.1"/>
    <property type="molecule type" value="Genomic_DNA"/>
</dbReference>
<evidence type="ECO:0000256" key="9">
    <source>
        <dbReference type="ARBA" id="ARBA00032005"/>
    </source>
</evidence>
<protein>
    <recommendedName>
        <fullName evidence="5 15">Cytidine deaminase</fullName>
        <ecNumber evidence="4 15">3.5.4.5</ecNumber>
    </recommendedName>
    <alternativeName>
        <fullName evidence="9 15">Cytidine aminohydrolase</fullName>
    </alternativeName>
</protein>
<dbReference type="InterPro" id="IPR002125">
    <property type="entry name" value="CMP_dCMP_dom"/>
</dbReference>
<evidence type="ECO:0000256" key="15">
    <source>
        <dbReference type="RuleBase" id="RU364006"/>
    </source>
</evidence>
<feature type="domain" description="CMP/dCMP-type deaminase" evidence="16">
    <location>
        <begin position="5"/>
        <end position="134"/>
    </location>
</feature>
<proteinExistence type="inferred from homology"/>
<dbReference type="KEGG" id="fho:H9Q81_00095"/>
<feature type="binding site" evidence="14">
    <location>
        <position position="92"/>
    </location>
    <ligand>
        <name>Zn(2+)</name>
        <dbReference type="ChEBI" id="CHEBI:29105"/>
        <note>catalytic</note>
    </ligand>
</feature>
<feature type="active site" description="Proton donor" evidence="12">
    <location>
        <position position="59"/>
    </location>
</feature>
<dbReference type="GO" id="GO:0055086">
    <property type="term" value="P:nucleobase-containing small molecule metabolic process"/>
    <property type="evidence" value="ECO:0007669"/>
    <property type="project" value="UniProtKB-ARBA"/>
</dbReference>
<dbReference type="SUPFAM" id="SSF53927">
    <property type="entry name" value="Cytidine deaminase-like"/>
    <property type="match status" value="1"/>
</dbReference>
<dbReference type="Proteomes" id="UP000515913">
    <property type="component" value="Chromosome"/>
</dbReference>
<dbReference type="GO" id="GO:0005829">
    <property type="term" value="C:cytosol"/>
    <property type="evidence" value="ECO:0007669"/>
    <property type="project" value="TreeGrafter"/>
</dbReference>
<dbReference type="GO" id="GO:0004126">
    <property type="term" value="F:cytidine deaminase activity"/>
    <property type="evidence" value="ECO:0007669"/>
    <property type="project" value="UniProtKB-UniRule"/>
</dbReference>
<evidence type="ECO:0000256" key="4">
    <source>
        <dbReference type="ARBA" id="ARBA00012783"/>
    </source>
</evidence>
<keyword evidence="7 15" id="KW-0378">Hydrolase</keyword>
<dbReference type="NCBIfam" id="TIGR01354">
    <property type="entry name" value="cyt_deam_tetra"/>
    <property type="match status" value="1"/>
</dbReference>
<dbReference type="Gene3D" id="3.40.140.10">
    <property type="entry name" value="Cytidine Deaminase, domain 2"/>
    <property type="match status" value="1"/>
</dbReference>
<evidence type="ECO:0000256" key="11">
    <source>
        <dbReference type="ARBA" id="ARBA00049558"/>
    </source>
</evidence>
<feature type="binding site" evidence="14">
    <location>
        <position position="57"/>
    </location>
    <ligand>
        <name>Zn(2+)</name>
        <dbReference type="ChEBI" id="CHEBI:29105"/>
        <note>catalytic</note>
    </ligand>
</feature>
<keyword evidence="6 14" id="KW-0479">Metal-binding</keyword>
<feature type="binding site" evidence="13">
    <location>
        <begin position="46"/>
        <end position="52"/>
    </location>
    <ligand>
        <name>substrate</name>
    </ligand>
</feature>
<evidence type="ECO:0000256" key="2">
    <source>
        <dbReference type="ARBA" id="ARBA00003949"/>
    </source>
</evidence>
<dbReference type="GO" id="GO:0042802">
    <property type="term" value="F:identical protein binding"/>
    <property type="evidence" value="ECO:0007669"/>
    <property type="project" value="UniProtKB-ARBA"/>
</dbReference>
<accession>A0A7G9GWU7</accession>
<dbReference type="InterPro" id="IPR016192">
    <property type="entry name" value="APOBEC/CMP_deaminase_Zn-bd"/>
</dbReference>
<keyword evidence="8 14" id="KW-0862">Zinc</keyword>
<evidence type="ECO:0000259" key="16">
    <source>
        <dbReference type="PROSITE" id="PS51747"/>
    </source>
</evidence>
<comment type="cofactor">
    <cofactor evidence="1 14 15">
        <name>Zn(2+)</name>
        <dbReference type="ChEBI" id="CHEBI:29105"/>
    </cofactor>
</comment>
<reference evidence="17 18" key="1">
    <citation type="submission" date="2020-08" db="EMBL/GenBank/DDBJ databases">
        <authorList>
            <person name="Liu C."/>
            <person name="Sun Q."/>
        </authorList>
    </citation>
    <scope>NUCLEOTIDE SEQUENCE [LARGE SCALE GENOMIC DNA]</scope>
    <source>
        <strain evidence="17 18">NSJ-57</strain>
    </source>
</reference>
<evidence type="ECO:0000256" key="3">
    <source>
        <dbReference type="ARBA" id="ARBA00006576"/>
    </source>
</evidence>
<dbReference type="NCBIfam" id="NF004064">
    <property type="entry name" value="PRK05578.1"/>
    <property type="match status" value="1"/>
</dbReference>
<dbReference type="InterPro" id="IPR016193">
    <property type="entry name" value="Cytidine_deaminase-like"/>
</dbReference>
<sequence>MDIFKEYKDIIDMAFKAMGNAYAPYSNYHVGACVKTKDGKYHIGANIENASYGLTNCAERSALFNVFSQGYRKDDIESMALVTGGNTLGTPCGACRQVMIELLKRDTPIVVANKNNQAMVTTIEELLPYSFTNDDLK</sequence>
<dbReference type="PANTHER" id="PTHR11644:SF2">
    <property type="entry name" value="CYTIDINE DEAMINASE"/>
    <property type="match status" value="1"/>
</dbReference>
<dbReference type="InterPro" id="IPR006262">
    <property type="entry name" value="Cyt_deam_tetra"/>
</dbReference>
<dbReference type="PROSITE" id="PS00903">
    <property type="entry name" value="CYT_DCMP_DEAMINASES_1"/>
    <property type="match status" value="1"/>
</dbReference>
<keyword evidence="18" id="KW-1185">Reference proteome</keyword>
<dbReference type="CDD" id="cd01283">
    <property type="entry name" value="cytidine_deaminase"/>
    <property type="match status" value="1"/>
</dbReference>
<evidence type="ECO:0000256" key="13">
    <source>
        <dbReference type="PIRSR" id="PIRSR606262-2"/>
    </source>
</evidence>